<feature type="binding site" evidence="15">
    <location>
        <position position="190"/>
    </location>
    <ligand>
        <name>Mg(2+)</name>
        <dbReference type="ChEBI" id="CHEBI:18420"/>
    </ligand>
</feature>
<reference evidence="19 20" key="1">
    <citation type="submission" date="2020-02" db="EMBL/GenBank/DDBJ databases">
        <title>Aliifodinibius halophilus 2W32, complete genome.</title>
        <authorList>
            <person name="Li Y."/>
            <person name="Wu S."/>
        </authorList>
    </citation>
    <scope>NUCLEOTIDE SEQUENCE [LARGE SCALE GENOMIC DNA]</scope>
    <source>
        <strain evidence="19 20">2W32</strain>
    </source>
</reference>
<dbReference type="AlphaFoldDB" id="A0A6M1SSK1"/>
<dbReference type="InterPro" id="IPR009014">
    <property type="entry name" value="Transketo_C/PFOR_II"/>
</dbReference>
<evidence type="ECO:0000256" key="15">
    <source>
        <dbReference type="PIRSR" id="PIRSR605478-4"/>
    </source>
</evidence>
<feature type="binding site" evidence="13">
    <location>
        <position position="387"/>
    </location>
    <ligand>
        <name>substrate</name>
    </ligand>
</feature>
<feature type="binding site" evidence="14">
    <location>
        <position position="161"/>
    </location>
    <ligand>
        <name>thiamine diphosphate</name>
        <dbReference type="ChEBI" id="CHEBI:58937"/>
    </ligand>
</feature>
<dbReference type="InterPro" id="IPR005478">
    <property type="entry name" value="Transketolase_bac-like"/>
</dbReference>
<keyword evidence="17" id="KW-0106">Calcium</keyword>
<evidence type="ECO:0000313" key="20">
    <source>
        <dbReference type="Proteomes" id="UP000479132"/>
    </source>
</evidence>
<evidence type="ECO:0000256" key="9">
    <source>
        <dbReference type="ARBA" id="ARBA00023052"/>
    </source>
</evidence>
<comment type="cofactor">
    <cofactor evidence="14">
        <name>thiamine diphosphate</name>
        <dbReference type="ChEBI" id="CHEBI:58937"/>
    </cofactor>
    <text evidence="14">Binds 1 thiamine pyrophosphate per subunit. During the reaction, the substrate forms a covalent intermediate with the cofactor.</text>
</comment>
<evidence type="ECO:0000256" key="8">
    <source>
        <dbReference type="ARBA" id="ARBA00022842"/>
    </source>
</evidence>
<feature type="binding site" evidence="13">
    <location>
        <position position="360"/>
    </location>
    <ligand>
        <name>substrate</name>
    </ligand>
</feature>
<keyword evidence="20" id="KW-1185">Reference proteome</keyword>
<dbReference type="NCBIfam" id="TIGR00232">
    <property type="entry name" value="tktlase_bact"/>
    <property type="match status" value="1"/>
</dbReference>
<evidence type="ECO:0000256" key="1">
    <source>
        <dbReference type="ARBA" id="ARBA00001913"/>
    </source>
</evidence>
<feature type="binding site" evidence="14">
    <location>
        <position position="190"/>
    </location>
    <ligand>
        <name>thiamine diphosphate</name>
        <dbReference type="ChEBI" id="CHEBI:58937"/>
    </ligand>
</feature>
<keyword evidence="6 17" id="KW-0808">Transferase</keyword>
<feature type="binding site" evidence="13">
    <location>
        <position position="476"/>
    </location>
    <ligand>
        <name>substrate</name>
    </ligand>
</feature>
<proteinExistence type="inferred from homology"/>
<dbReference type="PROSITE" id="PS00802">
    <property type="entry name" value="TRANSKETOLASE_2"/>
    <property type="match status" value="1"/>
</dbReference>
<evidence type="ECO:0000256" key="4">
    <source>
        <dbReference type="ARBA" id="ARBA00011738"/>
    </source>
</evidence>
<dbReference type="PANTHER" id="PTHR43522:SF2">
    <property type="entry name" value="TRANSKETOLASE 1-RELATED"/>
    <property type="match status" value="1"/>
</dbReference>
<feature type="domain" description="Transketolase-like pyrimidine-binding" evidence="18">
    <location>
        <begin position="357"/>
        <end position="528"/>
    </location>
</feature>
<dbReference type="InterPro" id="IPR033247">
    <property type="entry name" value="Transketolase_fam"/>
</dbReference>
<dbReference type="InterPro" id="IPR005474">
    <property type="entry name" value="Transketolase_N"/>
</dbReference>
<evidence type="ECO:0000256" key="2">
    <source>
        <dbReference type="ARBA" id="ARBA00001941"/>
    </source>
</evidence>
<keyword evidence="8 15" id="KW-0460">Magnesium</keyword>
<gene>
    <name evidence="19" type="primary">tkt</name>
    <name evidence="19" type="ORF">G3569_00975</name>
</gene>
<comment type="cofactor">
    <cofactor evidence="1">
        <name>Ca(2+)</name>
        <dbReference type="ChEBI" id="CHEBI:29108"/>
    </cofactor>
</comment>
<evidence type="ECO:0000256" key="6">
    <source>
        <dbReference type="ARBA" id="ARBA00022679"/>
    </source>
</evidence>
<dbReference type="Pfam" id="PF02779">
    <property type="entry name" value="Transket_pyr"/>
    <property type="match status" value="1"/>
</dbReference>
<name>A0A6M1SSK1_9BACT</name>
<comment type="catalytic activity">
    <reaction evidence="10 17">
        <text>D-sedoheptulose 7-phosphate + D-glyceraldehyde 3-phosphate = aldehydo-D-ribose 5-phosphate + D-xylulose 5-phosphate</text>
        <dbReference type="Rhea" id="RHEA:10508"/>
        <dbReference type="ChEBI" id="CHEBI:57483"/>
        <dbReference type="ChEBI" id="CHEBI:57737"/>
        <dbReference type="ChEBI" id="CHEBI:58273"/>
        <dbReference type="ChEBI" id="CHEBI:59776"/>
        <dbReference type="EC" id="2.2.1.1"/>
    </reaction>
</comment>
<evidence type="ECO:0000256" key="13">
    <source>
        <dbReference type="PIRSR" id="PIRSR605478-2"/>
    </source>
</evidence>
<dbReference type="SUPFAM" id="SSF52922">
    <property type="entry name" value="TK C-terminal domain-like"/>
    <property type="match status" value="1"/>
</dbReference>
<sequence length="669" mass="73369">MNHTITSLDELCVNTIRTLSMDAVQAAESGHPGMPMGMADAAYVLWTKFLKHDPANPDWYNRDRFILSAGHGSMLLYSLLHLTGYDLSLEELKNFRQWNSLTPGHPEYGHTPGVETTTGPLGQGFATGVGMAMAEKHLAAKYNKDGLPITDHYTYGIVSDGDLMEGISQEAASLAGHLKLGKIIYLYDDNEISIDGSTDLSFTEDVSKRFESCDWHVIEIDGHDRDAVEKAIQEAQKETEKPSLIRCRTHIGFGSPNKQDSSSSHGAPLGEDEIKKTKENLGWDPEATFHIPDDVLEHFRAAREQGSEVRDQWQALFDQYKDSYTEQATQFQAAITRELPTNFEEFLPTFETDEDGLATRASSGKVIQALAPEIPHLIGGSADLTGSNKTWIDDSGIFSASNYSGQNIHFGVREHAMGAALNGMALHTGVIPYGGTFLIFSDYCRPAIRLAALSNIPSIFVFTHDSVGLGEDGPTHQPIEHLASLRAMPNALVLRPADANEVAWSWKAAISHTEGPSLLALTRQSVPTFERTEENAASNTLKGGYILADSEKDQPDVILMGSGSEVQYAMKAKDTLVGEGIDARVVSMPCWKLFREQDESYKQQVLPSEVTARISIEAAATFGWREWIGSEGMAIGLDHFGASAPFKDIYENFGLTADHIVEKARNLVG</sequence>
<comment type="caution">
    <text evidence="19">The sequence shown here is derived from an EMBL/GenBank/DDBJ whole genome shotgun (WGS) entry which is preliminary data.</text>
</comment>
<dbReference type="Gene3D" id="3.40.50.920">
    <property type="match status" value="1"/>
</dbReference>
<feature type="site" description="Important for catalytic activity" evidence="16">
    <location>
        <position position="265"/>
    </location>
</feature>
<dbReference type="FunFam" id="3.40.50.970:FF:000003">
    <property type="entry name" value="Transketolase"/>
    <property type="match status" value="1"/>
</dbReference>
<feature type="binding site" evidence="14">
    <location>
        <position position="265"/>
    </location>
    <ligand>
        <name>thiamine diphosphate</name>
        <dbReference type="ChEBI" id="CHEBI:58937"/>
    </ligand>
</feature>
<dbReference type="EMBL" id="JAALLS010000001">
    <property type="protein sequence ID" value="NGP86908.1"/>
    <property type="molecule type" value="Genomic_DNA"/>
</dbReference>
<dbReference type="GO" id="GO:0009052">
    <property type="term" value="P:pentose-phosphate shunt, non-oxidative branch"/>
    <property type="evidence" value="ECO:0007669"/>
    <property type="project" value="UniProtKB-ARBA"/>
</dbReference>
<dbReference type="Gene3D" id="3.40.50.970">
    <property type="match status" value="2"/>
</dbReference>
<comment type="cofactor">
    <cofactor evidence="15">
        <name>Mg(2+)</name>
        <dbReference type="ChEBI" id="CHEBI:18420"/>
    </cofactor>
    <text evidence="15">Binds 1 Mg(2+) ion per subunit. Can also utilize other divalent metal cations, such as Ca(2+), Mn(2+) and Co(2+).</text>
</comment>
<evidence type="ECO:0000256" key="16">
    <source>
        <dbReference type="PIRSR" id="PIRSR605478-5"/>
    </source>
</evidence>
<dbReference type="CDD" id="cd07033">
    <property type="entry name" value="TPP_PYR_DXS_TK_like"/>
    <property type="match status" value="1"/>
</dbReference>
<feature type="binding site" evidence="14">
    <location>
        <position position="440"/>
    </location>
    <ligand>
        <name>thiamine diphosphate</name>
        <dbReference type="ChEBI" id="CHEBI:58937"/>
    </ligand>
</feature>
<protein>
    <recommendedName>
        <fullName evidence="5 11">Transketolase</fullName>
        <ecNumber evidence="5 11">2.2.1.1</ecNumber>
    </recommendedName>
</protein>
<dbReference type="FunFam" id="3.40.50.970:FF:000004">
    <property type="entry name" value="Transketolase"/>
    <property type="match status" value="1"/>
</dbReference>
<evidence type="ECO:0000313" key="19">
    <source>
        <dbReference type="EMBL" id="NGP86908.1"/>
    </source>
</evidence>
<dbReference type="SUPFAM" id="SSF52518">
    <property type="entry name" value="Thiamin diphosphate-binding fold (THDP-binding)"/>
    <property type="match status" value="2"/>
</dbReference>
<evidence type="ECO:0000259" key="18">
    <source>
        <dbReference type="SMART" id="SM00861"/>
    </source>
</evidence>
<feature type="binding site" evidence="13">
    <location>
        <position position="523"/>
    </location>
    <ligand>
        <name>substrate</name>
    </ligand>
</feature>
<evidence type="ECO:0000256" key="3">
    <source>
        <dbReference type="ARBA" id="ARBA00007131"/>
    </source>
</evidence>
<feature type="binding site" evidence="14">
    <location>
        <position position="71"/>
    </location>
    <ligand>
        <name>thiamine diphosphate</name>
        <dbReference type="ChEBI" id="CHEBI:58937"/>
    </ligand>
</feature>
<organism evidence="19 20">
    <name type="scientific">Fodinibius halophilus</name>
    <dbReference type="NCBI Taxonomy" id="1736908"/>
    <lineage>
        <taxon>Bacteria</taxon>
        <taxon>Pseudomonadati</taxon>
        <taxon>Balneolota</taxon>
        <taxon>Balneolia</taxon>
        <taxon>Balneolales</taxon>
        <taxon>Balneolaceae</taxon>
        <taxon>Fodinibius</taxon>
    </lineage>
</organism>
<dbReference type="Proteomes" id="UP000479132">
    <property type="component" value="Unassembled WGS sequence"/>
</dbReference>
<dbReference type="GO" id="GO:0005829">
    <property type="term" value="C:cytosol"/>
    <property type="evidence" value="ECO:0007669"/>
    <property type="project" value="TreeGrafter"/>
</dbReference>
<comment type="cofactor">
    <cofactor evidence="17">
        <name>Mg(2+)</name>
        <dbReference type="ChEBI" id="CHEBI:18420"/>
    </cofactor>
    <cofactor evidence="17">
        <name>Ca(2+)</name>
        <dbReference type="ChEBI" id="CHEBI:29108"/>
    </cofactor>
    <cofactor evidence="17">
        <name>Mn(2+)</name>
        <dbReference type="ChEBI" id="CHEBI:29035"/>
    </cofactor>
    <cofactor evidence="17">
        <name>Co(2+)</name>
        <dbReference type="ChEBI" id="CHEBI:48828"/>
    </cofactor>
    <text evidence="17">Binds 1 Mg(2+) ion per subunit. Can also utilize other divalent metal cations, such as Ca(2+), Mn(2+) and Co(2+).</text>
</comment>
<feature type="binding site" evidence="13">
    <location>
        <position position="31"/>
    </location>
    <ligand>
        <name>substrate</name>
    </ligand>
</feature>
<evidence type="ECO:0000256" key="5">
    <source>
        <dbReference type="ARBA" id="ARBA00013152"/>
    </source>
</evidence>
<dbReference type="CDD" id="cd02012">
    <property type="entry name" value="TPP_TK"/>
    <property type="match status" value="1"/>
</dbReference>
<evidence type="ECO:0000256" key="11">
    <source>
        <dbReference type="NCBIfam" id="TIGR00232"/>
    </source>
</evidence>
<evidence type="ECO:0000256" key="17">
    <source>
        <dbReference type="RuleBase" id="RU004996"/>
    </source>
</evidence>
<evidence type="ECO:0000256" key="7">
    <source>
        <dbReference type="ARBA" id="ARBA00022723"/>
    </source>
</evidence>
<feature type="binding site" evidence="15">
    <location>
        <position position="192"/>
    </location>
    <ligand>
        <name>Mg(2+)</name>
        <dbReference type="ChEBI" id="CHEBI:18420"/>
    </ligand>
</feature>
<dbReference type="InterPro" id="IPR029061">
    <property type="entry name" value="THDP-binding"/>
</dbReference>
<dbReference type="InterPro" id="IPR055152">
    <property type="entry name" value="Transketolase-like_C_2"/>
</dbReference>
<evidence type="ECO:0000256" key="14">
    <source>
        <dbReference type="PIRSR" id="PIRSR605478-3"/>
    </source>
</evidence>
<feature type="binding site" evidence="13">
    <location>
        <position position="464"/>
    </location>
    <ligand>
        <name>substrate</name>
    </ligand>
</feature>
<dbReference type="Pfam" id="PF00456">
    <property type="entry name" value="Transketolase_N"/>
    <property type="match status" value="1"/>
</dbReference>
<dbReference type="PANTHER" id="PTHR43522">
    <property type="entry name" value="TRANSKETOLASE"/>
    <property type="match status" value="1"/>
</dbReference>
<feature type="binding site" evidence="15">
    <location>
        <position position="160"/>
    </location>
    <ligand>
        <name>Mg(2+)</name>
        <dbReference type="ChEBI" id="CHEBI:18420"/>
    </ligand>
</feature>
<dbReference type="EC" id="2.2.1.1" evidence="5 11"/>
<feature type="site" description="Important for catalytic activity" evidence="16">
    <location>
        <position position="31"/>
    </location>
</feature>
<dbReference type="SMART" id="SM00861">
    <property type="entry name" value="Transket_pyr"/>
    <property type="match status" value="1"/>
</dbReference>
<comment type="subunit">
    <text evidence="4 17">Homodimer.</text>
</comment>
<feature type="binding site" evidence="13">
    <location>
        <position position="265"/>
    </location>
    <ligand>
        <name>substrate</name>
    </ligand>
</feature>
<dbReference type="InterPro" id="IPR049557">
    <property type="entry name" value="Transketolase_CS"/>
</dbReference>
<dbReference type="InterPro" id="IPR020826">
    <property type="entry name" value="Transketolase_BS"/>
</dbReference>
<dbReference type="RefSeq" id="WP_165265157.1">
    <property type="nucleotide sequence ID" value="NZ_JAALLS010000001.1"/>
</dbReference>
<dbReference type="Pfam" id="PF22613">
    <property type="entry name" value="Transketolase_C_1"/>
    <property type="match status" value="1"/>
</dbReference>
<comment type="cofactor">
    <cofactor evidence="2">
        <name>Co(2+)</name>
        <dbReference type="ChEBI" id="CHEBI:48828"/>
    </cofactor>
</comment>
<keyword evidence="9 14" id="KW-0786">Thiamine pyrophosphate</keyword>
<dbReference type="InterPro" id="IPR005475">
    <property type="entry name" value="Transketolase-like_Pyr-bd"/>
</dbReference>
<dbReference type="GO" id="GO:0046872">
    <property type="term" value="F:metal ion binding"/>
    <property type="evidence" value="ECO:0007669"/>
    <property type="project" value="UniProtKB-KW"/>
</dbReference>
<dbReference type="PROSITE" id="PS00801">
    <property type="entry name" value="TRANSKETOLASE_1"/>
    <property type="match status" value="1"/>
</dbReference>
<accession>A0A6M1SSK1</accession>
<feature type="binding site" evidence="13">
    <location>
        <position position="472"/>
    </location>
    <ligand>
        <name>substrate</name>
    </ligand>
</feature>
<feature type="active site" description="Proton donor" evidence="12">
    <location>
        <position position="414"/>
    </location>
</feature>
<dbReference type="GO" id="GO:0004802">
    <property type="term" value="F:transketolase activity"/>
    <property type="evidence" value="ECO:0007669"/>
    <property type="project" value="UniProtKB-UniRule"/>
</dbReference>
<comment type="function">
    <text evidence="17">Catalyzes the transfer of a two-carbon ketol group from a ketose donor to an aldose acceptor, via a covalent intermediate with the cofactor thiamine pyrophosphate.</text>
</comment>
<comment type="similarity">
    <text evidence="3 17">Belongs to the transketolase family.</text>
</comment>
<keyword evidence="7 15" id="KW-0479">Metal-binding</keyword>
<evidence type="ECO:0000256" key="10">
    <source>
        <dbReference type="ARBA" id="ARBA00049473"/>
    </source>
</evidence>
<evidence type="ECO:0000256" key="12">
    <source>
        <dbReference type="PIRSR" id="PIRSR605478-1"/>
    </source>
</evidence>
<dbReference type="FunFam" id="3.40.50.920:FF:000003">
    <property type="entry name" value="Transketolase"/>
    <property type="match status" value="1"/>
</dbReference>
<feature type="binding site" evidence="14">
    <location>
        <begin position="119"/>
        <end position="121"/>
    </location>
    <ligand>
        <name>thiamine diphosphate</name>
        <dbReference type="ChEBI" id="CHEBI:58937"/>
    </ligand>
</feature>